<dbReference type="Proteomes" id="UP000502894">
    <property type="component" value="Chromosome"/>
</dbReference>
<protein>
    <recommendedName>
        <fullName evidence="3">Transposase</fullName>
    </recommendedName>
</protein>
<dbReference type="KEGG" id="lant:TUM19329_27350"/>
<gene>
    <name evidence="1" type="ORF">TUM19329_27350</name>
</gene>
<evidence type="ECO:0000313" key="1">
    <source>
        <dbReference type="EMBL" id="BCA96374.1"/>
    </source>
</evidence>
<reference evidence="1" key="1">
    <citation type="journal article" date="2020" name="Microbiol. Resour. Announc.">
        <title>Complete Genome Sequence of Novel Psychrotolerant Legionella Strain TUM19329, Isolated from Antarctic Lake Sediment.</title>
        <authorList>
            <person name="Shimada S."/>
            <person name="Nakai R."/>
            <person name="Aoki K."/>
            <person name="Shimoeda N."/>
            <person name="Ohno G."/>
            <person name="Miyazaki Y."/>
            <person name="Kudoh S."/>
            <person name="Imura S."/>
            <person name="Watanabe K."/>
            <person name="Ishii Y."/>
            <person name="Tateda K."/>
        </authorList>
    </citation>
    <scope>NUCLEOTIDE SEQUENCE [LARGE SCALE GENOMIC DNA]</scope>
    <source>
        <strain evidence="1">TUM19329</strain>
    </source>
</reference>
<accession>A0A6F8T6R3</accession>
<organism evidence="1 2">
    <name type="scientific">Legionella antarctica</name>
    <dbReference type="NCBI Taxonomy" id="2708020"/>
    <lineage>
        <taxon>Bacteria</taxon>
        <taxon>Pseudomonadati</taxon>
        <taxon>Pseudomonadota</taxon>
        <taxon>Gammaproteobacteria</taxon>
        <taxon>Legionellales</taxon>
        <taxon>Legionellaceae</taxon>
        <taxon>Legionella</taxon>
    </lineage>
</organism>
<evidence type="ECO:0000313" key="2">
    <source>
        <dbReference type="Proteomes" id="UP000502894"/>
    </source>
</evidence>
<dbReference type="AlphaFoldDB" id="A0A6F8T6R3"/>
<evidence type="ECO:0008006" key="3">
    <source>
        <dbReference type="Google" id="ProtNLM"/>
    </source>
</evidence>
<dbReference type="EMBL" id="AP022839">
    <property type="protein sequence ID" value="BCA96374.1"/>
    <property type="molecule type" value="Genomic_DNA"/>
</dbReference>
<name>A0A6F8T6R3_9GAMM</name>
<keyword evidence="2" id="KW-1185">Reference proteome</keyword>
<sequence length="58" mass="6797">MQIGSYDVAYVDETVLQFLNEQGRLATSTSYMWLLWRTPDVTFLMWLKPLKTNPILSN</sequence>
<dbReference type="RefSeq" id="WP_173235400.1">
    <property type="nucleotide sequence ID" value="NZ_AP022839.1"/>
</dbReference>
<proteinExistence type="predicted"/>